<accession>A0ABV8VG30</accession>
<dbReference type="Gene3D" id="1.10.260.40">
    <property type="entry name" value="lambda repressor-like DNA-binding domains"/>
    <property type="match status" value="1"/>
</dbReference>
<proteinExistence type="predicted"/>
<evidence type="ECO:0000259" key="1">
    <source>
        <dbReference type="PROSITE" id="PS50943"/>
    </source>
</evidence>
<dbReference type="Proteomes" id="UP001595844">
    <property type="component" value="Unassembled WGS sequence"/>
</dbReference>
<sequence>MNGRSELTSFLMSRRARLRPEEVGLTDYGARRRVPGLRREELAQLAGVSVTHYVRLEQGQSRNISTEVLDSVGAALGLTDDEREYLGNLVHPPQNEPGSGPTEVRTDLVHLVNSITLAPAYVTGRYGNILTWNPMTATVLYDFARVPPMSRTWTHPLFLDAEFRAMFSAADWLEVARYQVAFTRIAWSRHPGDPALAAHLASLREHSAEFCALWDEHRVGQWPPHRVRLAHPVLGQLELAIEMMQPGESRDQTFVAFVVAPDSPTESALRRHATRSAGDWSILG</sequence>
<dbReference type="PANTHER" id="PTHR35010:SF2">
    <property type="entry name" value="BLL4672 PROTEIN"/>
    <property type="match status" value="1"/>
</dbReference>
<dbReference type="PANTHER" id="PTHR35010">
    <property type="entry name" value="BLL4672 PROTEIN-RELATED"/>
    <property type="match status" value="1"/>
</dbReference>
<dbReference type="InterPro" id="IPR001387">
    <property type="entry name" value="Cro/C1-type_HTH"/>
</dbReference>
<organism evidence="2 3">
    <name type="scientific">Nocardia halotolerans</name>
    <dbReference type="NCBI Taxonomy" id="1755878"/>
    <lineage>
        <taxon>Bacteria</taxon>
        <taxon>Bacillati</taxon>
        <taxon>Actinomycetota</taxon>
        <taxon>Actinomycetes</taxon>
        <taxon>Mycobacteriales</taxon>
        <taxon>Nocardiaceae</taxon>
        <taxon>Nocardia</taxon>
    </lineage>
</organism>
<comment type="caution">
    <text evidence="2">The sequence shown here is derived from an EMBL/GenBank/DDBJ whole genome shotgun (WGS) entry which is preliminary data.</text>
</comment>
<dbReference type="Gene3D" id="3.30.450.180">
    <property type="match status" value="1"/>
</dbReference>
<dbReference type="RefSeq" id="WP_378560917.1">
    <property type="nucleotide sequence ID" value="NZ_JBHSDL010000014.1"/>
</dbReference>
<name>A0ABV8VG30_9NOCA</name>
<dbReference type="Pfam" id="PF17765">
    <property type="entry name" value="MLTR_LBD"/>
    <property type="match status" value="1"/>
</dbReference>
<dbReference type="CDD" id="cd00093">
    <property type="entry name" value="HTH_XRE"/>
    <property type="match status" value="1"/>
</dbReference>
<dbReference type="InterPro" id="IPR041413">
    <property type="entry name" value="MLTR_LBD"/>
</dbReference>
<dbReference type="EMBL" id="JBHSDL010000014">
    <property type="protein sequence ID" value="MFC4374983.1"/>
    <property type="molecule type" value="Genomic_DNA"/>
</dbReference>
<dbReference type="SUPFAM" id="SSF47413">
    <property type="entry name" value="lambda repressor-like DNA-binding domains"/>
    <property type="match status" value="1"/>
</dbReference>
<reference evidence="3" key="1">
    <citation type="journal article" date="2019" name="Int. J. Syst. Evol. Microbiol.">
        <title>The Global Catalogue of Microorganisms (GCM) 10K type strain sequencing project: providing services to taxonomists for standard genome sequencing and annotation.</title>
        <authorList>
            <consortium name="The Broad Institute Genomics Platform"/>
            <consortium name="The Broad Institute Genome Sequencing Center for Infectious Disease"/>
            <person name="Wu L."/>
            <person name="Ma J."/>
        </authorList>
    </citation>
    <scope>NUCLEOTIDE SEQUENCE [LARGE SCALE GENOMIC DNA]</scope>
    <source>
        <strain evidence="3">IBRC-M 10490</strain>
    </source>
</reference>
<feature type="domain" description="HTH cro/C1-type" evidence="1">
    <location>
        <begin position="36"/>
        <end position="83"/>
    </location>
</feature>
<keyword evidence="3" id="KW-1185">Reference proteome</keyword>
<dbReference type="SMART" id="SM00530">
    <property type="entry name" value="HTH_XRE"/>
    <property type="match status" value="1"/>
</dbReference>
<evidence type="ECO:0000313" key="2">
    <source>
        <dbReference type="EMBL" id="MFC4374983.1"/>
    </source>
</evidence>
<evidence type="ECO:0000313" key="3">
    <source>
        <dbReference type="Proteomes" id="UP001595844"/>
    </source>
</evidence>
<protein>
    <submittedName>
        <fullName evidence="2">Helix-turn-helix domain-containing protein</fullName>
    </submittedName>
</protein>
<dbReference type="Pfam" id="PF13560">
    <property type="entry name" value="HTH_31"/>
    <property type="match status" value="1"/>
</dbReference>
<gene>
    <name evidence="2" type="ORF">ACFO5K_12835</name>
</gene>
<dbReference type="InterPro" id="IPR010982">
    <property type="entry name" value="Lambda_DNA-bd_dom_sf"/>
</dbReference>
<dbReference type="PROSITE" id="PS50943">
    <property type="entry name" value="HTH_CROC1"/>
    <property type="match status" value="1"/>
</dbReference>